<dbReference type="GO" id="GO:0000428">
    <property type="term" value="C:DNA-directed RNA polymerase complex"/>
    <property type="evidence" value="ECO:0007669"/>
    <property type="project" value="UniProtKB-KW"/>
</dbReference>
<dbReference type="InterPro" id="IPR012340">
    <property type="entry name" value="NA-bd_OB-fold"/>
</dbReference>
<gene>
    <name evidence="3" type="primary">POLR3H</name>
    <name evidence="3" type="ORF">IMSHALPRED_004832</name>
</gene>
<evidence type="ECO:0000313" key="3">
    <source>
        <dbReference type="EMBL" id="CAF9920160.1"/>
    </source>
</evidence>
<feature type="region of interest" description="Disordered" evidence="1">
    <location>
        <begin position="34"/>
        <end position="58"/>
    </location>
</feature>
<evidence type="ECO:0000256" key="1">
    <source>
        <dbReference type="SAM" id="MobiDB-lite"/>
    </source>
</evidence>
<protein>
    <submittedName>
        <fullName evidence="3">DNA-directed RNA polymerase III subunit RPC8</fullName>
    </submittedName>
</protein>
<dbReference type="EMBL" id="CAJPDT010000024">
    <property type="protein sequence ID" value="CAF9920160.1"/>
    <property type="molecule type" value="Genomic_DNA"/>
</dbReference>
<keyword evidence="3" id="KW-0804">Transcription</keyword>
<dbReference type="Gene3D" id="2.40.50.140">
    <property type="entry name" value="Nucleic acid-binding proteins"/>
    <property type="match status" value="1"/>
</dbReference>
<dbReference type="AlphaFoldDB" id="A0A8H3FAQ6"/>
<feature type="compositionally biased region" description="Basic and acidic residues" evidence="1">
    <location>
        <begin position="47"/>
        <end position="57"/>
    </location>
</feature>
<reference evidence="3" key="1">
    <citation type="submission" date="2021-03" db="EMBL/GenBank/DDBJ databases">
        <authorList>
            <person name="Tagirdzhanova G."/>
        </authorList>
    </citation>
    <scope>NUCLEOTIDE SEQUENCE</scope>
</reference>
<comment type="caution">
    <text evidence="3">The sequence shown here is derived from an EMBL/GenBank/DDBJ whole genome shotgun (WGS) entry which is preliminary data.</text>
</comment>
<organism evidence="3 4">
    <name type="scientific">Imshaugia aleurites</name>
    <dbReference type="NCBI Taxonomy" id="172621"/>
    <lineage>
        <taxon>Eukaryota</taxon>
        <taxon>Fungi</taxon>
        <taxon>Dikarya</taxon>
        <taxon>Ascomycota</taxon>
        <taxon>Pezizomycotina</taxon>
        <taxon>Lecanoromycetes</taxon>
        <taxon>OSLEUM clade</taxon>
        <taxon>Lecanoromycetidae</taxon>
        <taxon>Lecanorales</taxon>
        <taxon>Lecanorineae</taxon>
        <taxon>Parmeliaceae</taxon>
        <taxon>Imshaugia</taxon>
    </lineage>
</organism>
<dbReference type="InterPro" id="IPR013238">
    <property type="entry name" value="RNA_pol_III_Rbc25"/>
</dbReference>
<name>A0A8H3FAQ6_9LECA</name>
<dbReference type="Proteomes" id="UP000664534">
    <property type="component" value="Unassembled WGS sequence"/>
</dbReference>
<sequence length="76" mass="8940">MSSNAQEQVWTWVNDGDEYFYDKNEWVRVRVEDEQWNDISPSPPSERGNESTRERKSPYIVTASMSQAGLGPVEWW</sequence>
<keyword evidence="3" id="KW-0240">DNA-directed RNA polymerase</keyword>
<keyword evidence="4" id="KW-1185">Reference proteome</keyword>
<feature type="domain" description="RNA polymerase III subunit Rpc25" evidence="2">
    <location>
        <begin position="4"/>
        <end position="76"/>
    </location>
</feature>
<proteinExistence type="predicted"/>
<evidence type="ECO:0000259" key="2">
    <source>
        <dbReference type="Pfam" id="PF08292"/>
    </source>
</evidence>
<dbReference type="OrthoDB" id="10256606at2759"/>
<evidence type="ECO:0000313" key="4">
    <source>
        <dbReference type="Proteomes" id="UP000664534"/>
    </source>
</evidence>
<accession>A0A8H3FAQ6</accession>
<dbReference type="Pfam" id="PF08292">
    <property type="entry name" value="RNA_pol_Rbc25"/>
    <property type="match status" value="1"/>
</dbReference>